<protein>
    <submittedName>
        <fullName evidence="14">TonB-dependent receptor</fullName>
    </submittedName>
</protein>
<evidence type="ECO:0000256" key="1">
    <source>
        <dbReference type="ARBA" id="ARBA00004571"/>
    </source>
</evidence>
<evidence type="ECO:0000256" key="9">
    <source>
        <dbReference type="ARBA" id="ARBA00023237"/>
    </source>
</evidence>
<evidence type="ECO:0000256" key="4">
    <source>
        <dbReference type="ARBA" id="ARBA00022692"/>
    </source>
</evidence>
<dbReference type="AlphaFoldDB" id="A0A7Y3RMI2"/>
<organism evidence="14 15">
    <name type="scientific">Parvularcula mediterranea</name>
    <dbReference type="NCBI Taxonomy" id="2732508"/>
    <lineage>
        <taxon>Bacteria</taxon>
        <taxon>Pseudomonadati</taxon>
        <taxon>Pseudomonadota</taxon>
        <taxon>Alphaproteobacteria</taxon>
        <taxon>Parvularculales</taxon>
        <taxon>Parvularculaceae</taxon>
        <taxon>Parvularcula</taxon>
    </lineage>
</organism>
<dbReference type="InterPro" id="IPR000531">
    <property type="entry name" value="Beta-barrel_TonB"/>
</dbReference>
<keyword evidence="7 10" id="KW-0472">Membrane</keyword>
<evidence type="ECO:0000256" key="10">
    <source>
        <dbReference type="RuleBase" id="RU003357"/>
    </source>
</evidence>
<keyword evidence="9" id="KW-0998">Cell outer membrane</keyword>
<keyword evidence="8 14" id="KW-0675">Receptor</keyword>
<dbReference type="PANTHER" id="PTHR30069:SF29">
    <property type="entry name" value="HEMOGLOBIN AND HEMOGLOBIN-HAPTOGLOBIN-BINDING PROTEIN 1-RELATED"/>
    <property type="match status" value="1"/>
</dbReference>
<dbReference type="GO" id="GO:0044718">
    <property type="term" value="P:siderophore transmembrane transport"/>
    <property type="evidence" value="ECO:0007669"/>
    <property type="project" value="TreeGrafter"/>
</dbReference>
<evidence type="ECO:0000259" key="13">
    <source>
        <dbReference type="Pfam" id="PF07715"/>
    </source>
</evidence>
<dbReference type="GO" id="GO:0015344">
    <property type="term" value="F:siderophore uptake transmembrane transporter activity"/>
    <property type="evidence" value="ECO:0007669"/>
    <property type="project" value="TreeGrafter"/>
</dbReference>
<evidence type="ECO:0000256" key="2">
    <source>
        <dbReference type="ARBA" id="ARBA00022448"/>
    </source>
</evidence>
<evidence type="ECO:0000259" key="12">
    <source>
        <dbReference type="Pfam" id="PF00593"/>
    </source>
</evidence>
<feature type="region of interest" description="Disordered" evidence="11">
    <location>
        <begin position="209"/>
        <end position="230"/>
    </location>
</feature>
<keyword evidence="15" id="KW-1185">Reference proteome</keyword>
<evidence type="ECO:0000313" key="15">
    <source>
        <dbReference type="Proteomes" id="UP000536835"/>
    </source>
</evidence>
<dbReference type="RefSeq" id="WP_173199667.1">
    <property type="nucleotide sequence ID" value="NZ_JABFCX010000003.1"/>
</dbReference>
<feature type="domain" description="TonB-dependent receptor plug" evidence="13">
    <location>
        <begin position="74"/>
        <end position="149"/>
    </location>
</feature>
<evidence type="ECO:0000256" key="7">
    <source>
        <dbReference type="ARBA" id="ARBA00023136"/>
    </source>
</evidence>
<keyword evidence="2" id="KW-0813">Transport</keyword>
<keyword evidence="4" id="KW-0812">Transmembrane</keyword>
<dbReference type="InterPro" id="IPR039426">
    <property type="entry name" value="TonB-dep_rcpt-like"/>
</dbReference>
<comment type="caution">
    <text evidence="14">The sequence shown here is derived from an EMBL/GenBank/DDBJ whole genome shotgun (WGS) entry which is preliminary data.</text>
</comment>
<keyword evidence="3" id="KW-1134">Transmembrane beta strand</keyword>
<accession>A0A7Y3RMI2</accession>
<evidence type="ECO:0000256" key="6">
    <source>
        <dbReference type="ARBA" id="ARBA00023077"/>
    </source>
</evidence>
<dbReference type="EMBL" id="JABFCX010000003">
    <property type="protein sequence ID" value="NNU16832.1"/>
    <property type="molecule type" value="Genomic_DNA"/>
</dbReference>
<evidence type="ECO:0000256" key="8">
    <source>
        <dbReference type="ARBA" id="ARBA00023170"/>
    </source>
</evidence>
<sequence length="656" mass="70195">MTTCLTSNGRSQKQALRGRSVVPSRLSKRHCIFLLTLVVPAWGGSSEANTLEGDVVTVAGRMRGAASPLEIGDPTIEALRPRTLDQIVRSLPSISLAQNSRGESVAAVRGRGERETLVTLEGIPLNDPWDGRVNFAALPAGLIGAAQVAPEGDVAFASGSVVAFDLISDPPRLSGMAEKGTGDLASAQLTASLSSIVVDALHTERSGAPLSSASDAFDSQNGQRQRTNSDRVLSSLSAAARFARGPFQGGAFALSSASSYGVPPENHLDPEGDQIRYWRVPEDDRLLLGGYGALTQSAGTIRTRLWHQRTDRRIEIFPDASFLTPTSTEDASSKDTGAAISAEHSGGSSSVKAGGELRRLSHDQASPEDEKFARRKGAAWLSAEIDQNSTSLSGSFRFEGSESLQSGGRPEAPHFGLFTGRISAAYRPDTDWEVRLSAARLGRLPSLRELYGEQLGRFLINPDLKPESRNVASLSVSRLAGPFTFTATGFAERSNDGIGQRVVLIDDQLFRQRINQDGFSSLGLEVNANLELSSALHISATATALSFQDVTETQFPAERPENQGEARLIYTADSGIGGSLFLRHRGEAFSIGAEGERIRLPASQELDAELSYRFLAKDRSLDLFLRVENAFDADILPQLGLPAPGRTARGGLRLSL</sequence>
<name>A0A7Y3RMI2_9PROT</name>
<dbReference type="Proteomes" id="UP000536835">
    <property type="component" value="Unassembled WGS sequence"/>
</dbReference>
<reference evidence="14 15" key="1">
    <citation type="submission" date="2020-05" db="EMBL/GenBank/DDBJ databases">
        <title>Parvularcula mediterraneae sp. nov., isolated from polypropylene straw from shallow seawater of the seashore of Laganas in Zakynthos island, Greece.</title>
        <authorList>
            <person name="Szabo I."/>
            <person name="Al-Omari J."/>
            <person name="Rado J."/>
            <person name="Szerdahelyi G.S."/>
        </authorList>
    </citation>
    <scope>NUCLEOTIDE SEQUENCE [LARGE SCALE GENOMIC DNA]</scope>
    <source>
        <strain evidence="14 15">ZS-1/3</strain>
    </source>
</reference>
<gene>
    <name evidence="14" type="ORF">HK107_10935</name>
</gene>
<dbReference type="InterPro" id="IPR037066">
    <property type="entry name" value="Plug_dom_sf"/>
</dbReference>
<evidence type="ECO:0000256" key="3">
    <source>
        <dbReference type="ARBA" id="ARBA00022452"/>
    </source>
</evidence>
<comment type="subcellular location">
    <subcellularLocation>
        <location evidence="1">Cell outer membrane</location>
        <topology evidence="1">Multi-pass membrane protein</topology>
    </subcellularLocation>
</comment>
<dbReference type="Gene3D" id="2.170.130.10">
    <property type="entry name" value="TonB-dependent receptor, plug domain"/>
    <property type="match status" value="1"/>
</dbReference>
<comment type="similarity">
    <text evidence="10">Belongs to the TonB-dependent receptor family.</text>
</comment>
<keyword evidence="5" id="KW-0732">Signal</keyword>
<feature type="domain" description="TonB-dependent receptor-like beta-barrel" evidence="12">
    <location>
        <begin position="238"/>
        <end position="629"/>
    </location>
</feature>
<keyword evidence="6 10" id="KW-0798">TonB box</keyword>
<evidence type="ECO:0000256" key="11">
    <source>
        <dbReference type="SAM" id="MobiDB-lite"/>
    </source>
</evidence>
<dbReference type="InterPro" id="IPR012910">
    <property type="entry name" value="Plug_dom"/>
</dbReference>
<evidence type="ECO:0000313" key="14">
    <source>
        <dbReference type="EMBL" id="NNU16832.1"/>
    </source>
</evidence>
<dbReference type="GO" id="GO:0009279">
    <property type="term" value="C:cell outer membrane"/>
    <property type="evidence" value="ECO:0007669"/>
    <property type="project" value="UniProtKB-SubCell"/>
</dbReference>
<proteinExistence type="inferred from homology"/>
<dbReference type="Gene3D" id="2.40.170.20">
    <property type="entry name" value="TonB-dependent receptor, beta-barrel domain"/>
    <property type="match status" value="1"/>
</dbReference>
<dbReference type="Pfam" id="PF07715">
    <property type="entry name" value="Plug"/>
    <property type="match status" value="1"/>
</dbReference>
<dbReference type="Pfam" id="PF00593">
    <property type="entry name" value="TonB_dep_Rec_b-barrel"/>
    <property type="match status" value="1"/>
</dbReference>
<evidence type="ECO:0000256" key="5">
    <source>
        <dbReference type="ARBA" id="ARBA00022729"/>
    </source>
</evidence>
<dbReference type="InterPro" id="IPR036942">
    <property type="entry name" value="Beta-barrel_TonB_sf"/>
</dbReference>
<feature type="region of interest" description="Disordered" evidence="11">
    <location>
        <begin position="323"/>
        <end position="355"/>
    </location>
</feature>
<dbReference type="PANTHER" id="PTHR30069">
    <property type="entry name" value="TONB-DEPENDENT OUTER MEMBRANE RECEPTOR"/>
    <property type="match status" value="1"/>
</dbReference>
<dbReference type="SUPFAM" id="SSF56935">
    <property type="entry name" value="Porins"/>
    <property type="match status" value="1"/>
</dbReference>